<dbReference type="EMBL" id="CACVBS010000040">
    <property type="protein sequence ID" value="CAA7263540.1"/>
    <property type="molecule type" value="Genomic_DNA"/>
</dbReference>
<feature type="region of interest" description="Disordered" evidence="1">
    <location>
        <begin position="227"/>
        <end position="250"/>
    </location>
</feature>
<keyword evidence="4" id="KW-1185">Reference proteome</keyword>
<evidence type="ECO:0000256" key="1">
    <source>
        <dbReference type="SAM" id="MobiDB-lite"/>
    </source>
</evidence>
<accession>A0A8S0VVB2</accession>
<organism evidence="3 4">
    <name type="scientific">Cyclocybe aegerita</name>
    <name type="common">Black poplar mushroom</name>
    <name type="synonym">Agrocybe aegerita</name>
    <dbReference type="NCBI Taxonomy" id="1973307"/>
    <lineage>
        <taxon>Eukaryota</taxon>
        <taxon>Fungi</taxon>
        <taxon>Dikarya</taxon>
        <taxon>Basidiomycota</taxon>
        <taxon>Agaricomycotina</taxon>
        <taxon>Agaricomycetes</taxon>
        <taxon>Agaricomycetidae</taxon>
        <taxon>Agaricales</taxon>
        <taxon>Agaricineae</taxon>
        <taxon>Bolbitiaceae</taxon>
        <taxon>Cyclocybe</taxon>
    </lineage>
</organism>
<feature type="compositionally biased region" description="Gly residues" evidence="1">
    <location>
        <begin position="304"/>
        <end position="317"/>
    </location>
</feature>
<feature type="compositionally biased region" description="Low complexity" evidence="1">
    <location>
        <begin position="285"/>
        <end position="303"/>
    </location>
</feature>
<proteinExistence type="predicted"/>
<keyword evidence="2" id="KW-0732">Signal</keyword>
<sequence length="362" mass="36881">MTSSLLLVAFAATSLSGVIAQGIVPLVDKRFTYDNLPYRVDTDVGQPRGEQKGYNICNSTTEGPSSLCQTAFINSLDDFCLWAPAEPGHTVGEIEGEMIAWCTKPGHGTRVIPDDTILGVQFTKSPDYVQVVGFMDQTKINMIAGDAGGEMDPHGADRRGNPMGGLLFTNAWTGGMIQAVEWHNFNGANMFCLKACDPRGPRAPQMCEHIYDTQGCGFNAPSNARSGTFESCASDSQNPPGQGPAVPPASSQCSTYASTAIYGASASVTVPIPGAASLSFSTTRGAPTTSSTMSTTSSVNSTSGGAGAGTSAGGGSSAGASGSRTSDGPAATQTQTTGAAGRAEVARLGVVAAVAVLLAVVA</sequence>
<evidence type="ECO:0000256" key="2">
    <source>
        <dbReference type="SAM" id="SignalP"/>
    </source>
</evidence>
<dbReference type="Proteomes" id="UP000467700">
    <property type="component" value="Unassembled WGS sequence"/>
</dbReference>
<protein>
    <recommendedName>
        <fullName evidence="5">Macrofage activating glycoprotein</fullName>
    </recommendedName>
</protein>
<feature type="signal peptide" evidence="2">
    <location>
        <begin position="1"/>
        <end position="20"/>
    </location>
</feature>
<evidence type="ECO:0000313" key="3">
    <source>
        <dbReference type="EMBL" id="CAA7263540.1"/>
    </source>
</evidence>
<comment type="caution">
    <text evidence="3">The sequence shown here is derived from an EMBL/GenBank/DDBJ whole genome shotgun (WGS) entry which is preliminary data.</text>
</comment>
<dbReference type="AlphaFoldDB" id="A0A8S0VVB2"/>
<gene>
    <name evidence="3" type="ORF">AAE3_LOCUS5760</name>
</gene>
<dbReference type="OrthoDB" id="2564904at2759"/>
<evidence type="ECO:0008006" key="5">
    <source>
        <dbReference type="Google" id="ProtNLM"/>
    </source>
</evidence>
<name>A0A8S0VVB2_CYCAE</name>
<feature type="compositionally biased region" description="Low complexity" evidence="1">
    <location>
        <begin position="318"/>
        <end position="337"/>
    </location>
</feature>
<feature type="compositionally biased region" description="Polar residues" evidence="1">
    <location>
        <begin position="227"/>
        <end position="240"/>
    </location>
</feature>
<feature type="chain" id="PRO_5035780970" description="Macrofage activating glycoprotein" evidence="2">
    <location>
        <begin position="21"/>
        <end position="362"/>
    </location>
</feature>
<evidence type="ECO:0000313" key="4">
    <source>
        <dbReference type="Proteomes" id="UP000467700"/>
    </source>
</evidence>
<reference evidence="3 4" key="1">
    <citation type="submission" date="2020-01" db="EMBL/GenBank/DDBJ databases">
        <authorList>
            <person name="Gupta K D."/>
        </authorList>
    </citation>
    <scope>NUCLEOTIDE SEQUENCE [LARGE SCALE GENOMIC DNA]</scope>
</reference>
<feature type="region of interest" description="Disordered" evidence="1">
    <location>
        <begin position="282"/>
        <end position="337"/>
    </location>
</feature>